<dbReference type="Gene3D" id="3.40.50.2000">
    <property type="entry name" value="Glycogen Phosphorylase B"/>
    <property type="match status" value="2"/>
</dbReference>
<dbReference type="AlphaFoldDB" id="A0AAE3EFH1"/>
<dbReference type="InterPro" id="IPR001296">
    <property type="entry name" value="Glyco_trans_1"/>
</dbReference>
<sequence>MNAGGAERVIANVANILSCNHQITLKVLYKNKMGSFYTISNNIAIKYITNVEPPLKDEISYNIRLSNFIKLLKLYLYYIKVLIQKYLKSILYIIKEDSDIIISDRIFFSKLFSCFAPQKVIKIGQEHNHHNDDIRYIKKVIKACRNIDYLMPASQSLSDYYSKIILKTKIKYIPHSLSYFPSNRASLINKQFLTVGRLVQGKGVDDLIDLFYVITQIDNECKLVIIGDGPDKKRLLEKVDFYKLKEHIIFTGNLDYQKVCDYYFSSSLYLSCSWTESFGLTFLEAASFGLPSICYDSAQGASEIIRDSVDGFLIPNRNQSEYISKVLLLLNNYDLRVSFGCQAYNKANNYTEDKVKLMWYDFIKELECKLNDIL</sequence>
<feature type="domain" description="Glycosyl transferase family 1" evidence="1">
    <location>
        <begin position="189"/>
        <end position="345"/>
    </location>
</feature>
<evidence type="ECO:0000313" key="2">
    <source>
        <dbReference type="EMBL" id="MCD1653160.1"/>
    </source>
</evidence>
<evidence type="ECO:0000259" key="1">
    <source>
        <dbReference type="Pfam" id="PF00534"/>
    </source>
</evidence>
<organism evidence="2 3">
    <name type="scientific">Teretinema zuelzerae</name>
    <dbReference type="NCBI Taxonomy" id="156"/>
    <lineage>
        <taxon>Bacteria</taxon>
        <taxon>Pseudomonadati</taxon>
        <taxon>Spirochaetota</taxon>
        <taxon>Spirochaetia</taxon>
        <taxon>Spirochaetales</taxon>
        <taxon>Treponemataceae</taxon>
        <taxon>Teretinema</taxon>
    </lineage>
</organism>
<dbReference type="EMBL" id="JAINWA010000001">
    <property type="protein sequence ID" value="MCD1653160.1"/>
    <property type="molecule type" value="Genomic_DNA"/>
</dbReference>
<dbReference type="SUPFAM" id="SSF53756">
    <property type="entry name" value="UDP-Glycosyltransferase/glycogen phosphorylase"/>
    <property type="match status" value="1"/>
</dbReference>
<dbReference type="Pfam" id="PF00534">
    <property type="entry name" value="Glycos_transf_1"/>
    <property type="match status" value="1"/>
</dbReference>
<dbReference type="InterPro" id="IPR050194">
    <property type="entry name" value="Glycosyltransferase_grp1"/>
</dbReference>
<reference evidence="2" key="1">
    <citation type="submission" date="2021-08" db="EMBL/GenBank/DDBJ databases">
        <title>Comparative analyses of Brucepasteria parasyntrophica and Teretinema zuelzerae.</title>
        <authorList>
            <person name="Song Y."/>
            <person name="Brune A."/>
        </authorList>
    </citation>
    <scope>NUCLEOTIDE SEQUENCE</scope>
    <source>
        <strain evidence="2">DSM 1903</strain>
    </source>
</reference>
<accession>A0AAE3EFH1</accession>
<dbReference type="PANTHER" id="PTHR45947:SF3">
    <property type="entry name" value="SULFOQUINOVOSYL TRANSFERASE SQD2"/>
    <property type="match status" value="1"/>
</dbReference>
<proteinExistence type="predicted"/>
<name>A0AAE3EFH1_9SPIR</name>
<dbReference type="GO" id="GO:0016757">
    <property type="term" value="F:glycosyltransferase activity"/>
    <property type="evidence" value="ECO:0007669"/>
    <property type="project" value="UniProtKB-KW"/>
</dbReference>
<gene>
    <name evidence="2" type="ORF">K7J14_00345</name>
</gene>
<comment type="caution">
    <text evidence="2">The sequence shown here is derived from an EMBL/GenBank/DDBJ whole genome shotgun (WGS) entry which is preliminary data.</text>
</comment>
<dbReference type="Proteomes" id="UP001198163">
    <property type="component" value="Unassembled WGS sequence"/>
</dbReference>
<dbReference type="EC" id="2.4.-.-" evidence="2"/>
<dbReference type="PANTHER" id="PTHR45947">
    <property type="entry name" value="SULFOQUINOVOSYL TRANSFERASE SQD2"/>
    <property type="match status" value="1"/>
</dbReference>
<protein>
    <submittedName>
        <fullName evidence="2">Glycosyltransferase</fullName>
        <ecNumber evidence="2">2.4.-.-</ecNumber>
    </submittedName>
</protein>
<keyword evidence="2" id="KW-0328">Glycosyltransferase</keyword>
<evidence type="ECO:0000313" key="3">
    <source>
        <dbReference type="Proteomes" id="UP001198163"/>
    </source>
</evidence>
<dbReference type="RefSeq" id="WP_230752058.1">
    <property type="nucleotide sequence ID" value="NZ_JAINWA010000001.1"/>
</dbReference>
<keyword evidence="2" id="KW-0808">Transferase</keyword>
<keyword evidence="3" id="KW-1185">Reference proteome</keyword>